<keyword evidence="2" id="KW-1185">Reference proteome</keyword>
<dbReference type="AlphaFoldDB" id="V2UT85"/>
<evidence type="ECO:0000313" key="1">
    <source>
        <dbReference type="EMBL" id="ESK51840.1"/>
    </source>
</evidence>
<dbReference type="Proteomes" id="UP000018418">
    <property type="component" value="Unassembled WGS sequence"/>
</dbReference>
<reference evidence="1 2" key="1">
    <citation type="submission" date="2013-10" db="EMBL/GenBank/DDBJ databases">
        <title>The Genome Sequence of Acinetobacter brisouii CIP 110357.</title>
        <authorList>
            <consortium name="The Broad Institute Genomics Platform"/>
            <consortium name="The Broad Institute Genome Sequencing Center for Infectious Disease"/>
            <person name="Cerqueira G."/>
            <person name="Feldgarden M."/>
            <person name="Courvalin P."/>
            <person name="Grillot-Courvalin C."/>
            <person name="Clermont D."/>
            <person name="Rocha E."/>
            <person name="Yoon E.-J."/>
            <person name="Nemec A."/>
            <person name="Young S.K."/>
            <person name="Zeng Q."/>
            <person name="Gargeya S."/>
            <person name="Fitzgerald M."/>
            <person name="Abouelleil A."/>
            <person name="Alvarado L."/>
            <person name="Berlin A.M."/>
            <person name="Chapman S.B."/>
            <person name="Gainer-Dewar J."/>
            <person name="Goldberg J."/>
            <person name="Gnerre S."/>
            <person name="Griggs A."/>
            <person name="Gujja S."/>
            <person name="Hansen M."/>
            <person name="Howarth C."/>
            <person name="Imamovic A."/>
            <person name="Ireland A."/>
            <person name="Larimer J."/>
            <person name="McCowan C."/>
            <person name="Murphy C."/>
            <person name="Pearson M."/>
            <person name="Poon T.W."/>
            <person name="Priest M."/>
            <person name="Roberts A."/>
            <person name="Saif S."/>
            <person name="Shea T."/>
            <person name="Sykes S."/>
            <person name="Wortman J."/>
            <person name="Nusbaum C."/>
            <person name="Birren B."/>
        </authorList>
    </citation>
    <scope>NUCLEOTIDE SEQUENCE [LARGE SCALE GENOMIC DNA]</scope>
    <source>
        <strain evidence="1 2">CIP 110357</strain>
    </source>
</reference>
<accession>V2UT85</accession>
<protein>
    <submittedName>
        <fullName evidence="1">Uncharacterized protein</fullName>
    </submittedName>
</protein>
<dbReference type="PATRIC" id="fig|1341683.3.peg.1257"/>
<dbReference type="HOGENOM" id="CLU_2821221_0_0_6"/>
<dbReference type="EMBL" id="AYEU01000005">
    <property type="protein sequence ID" value="ESK51840.1"/>
    <property type="molecule type" value="Genomic_DNA"/>
</dbReference>
<organism evidence="1 2">
    <name type="scientific">Acinetobacter brisouii CIP 110357</name>
    <dbReference type="NCBI Taxonomy" id="1341683"/>
    <lineage>
        <taxon>Bacteria</taxon>
        <taxon>Pseudomonadati</taxon>
        <taxon>Pseudomonadota</taxon>
        <taxon>Gammaproteobacteria</taxon>
        <taxon>Moraxellales</taxon>
        <taxon>Moraxellaceae</taxon>
        <taxon>Acinetobacter</taxon>
    </lineage>
</organism>
<gene>
    <name evidence="1" type="ORF">P255_01269</name>
</gene>
<sequence length="66" mass="7519">MFPSESQTNQLEQLATSSLDRLIMLIANSMYGRDQQTKITTDQVGSSHNKNEIAQDFRIMMNINVL</sequence>
<proteinExistence type="predicted"/>
<evidence type="ECO:0000313" key="2">
    <source>
        <dbReference type="Proteomes" id="UP000018418"/>
    </source>
</evidence>
<name>V2UT85_9GAMM</name>
<comment type="caution">
    <text evidence="1">The sequence shown here is derived from an EMBL/GenBank/DDBJ whole genome shotgun (WGS) entry which is preliminary data.</text>
</comment>